<feature type="domain" description="Xylose isomerase-like TIM barrel" evidence="4">
    <location>
        <begin position="44"/>
        <end position="276"/>
    </location>
</feature>
<gene>
    <name evidence="5" type="ORF">GCM10008171_07460</name>
</gene>
<protein>
    <submittedName>
        <fullName evidence="5">Hydroxypyruvate isomerase</fullName>
    </submittedName>
</protein>
<dbReference type="SUPFAM" id="SSF51658">
    <property type="entry name" value="Xylose isomerase-like"/>
    <property type="match status" value="1"/>
</dbReference>
<dbReference type="InterPro" id="IPR026040">
    <property type="entry name" value="HyI-like"/>
</dbReference>
<feature type="active site" description="Proton donor/acceptor" evidence="3">
    <location>
        <position position="164"/>
    </location>
</feature>
<dbReference type="NCBIfam" id="NF043033">
    <property type="entry name" value="OxoTetrIsom"/>
    <property type="match status" value="1"/>
</dbReference>
<comment type="similarity">
    <text evidence="2">Belongs to the hyi family.</text>
</comment>
<organism evidence="5 6">
    <name type="scientific">Methylopila jiangsuensis</name>
    <dbReference type="NCBI Taxonomy" id="586230"/>
    <lineage>
        <taxon>Bacteria</taxon>
        <taxon>Pseudomonadati</taxon>
        <taxon>Pseudomonadota</taxon>
        <taxon>Alphaproteobacteria</taxon>
        <taxon>Hyphomicrobiales</taxon>
        <taxon>Methylopilaceae</taxon>
        <taxon>Methylopila</taxon>
    </lineage>
</organism>
<dbReference type="PANTHER" id="PTHR43489">
    <property type="entry name" value="ISOMERASE"/>
    <property type="match status" value="1"/>
</dbReference>
<comment type="caution">
    <text evidence="5">The sequence shown here is derived from an EMBL/GenBank/DDBJ whole genome shotgun (WGS) entry which is preliminary data.</text>
</comment>
<dbReference type="FunFam" id="3.20.20.150:FF:000007">
    <property type="entry name" value="Hydroxypyruvate isomerase"/>
    <property type="match status" value="1"/>
</dbReference>
<name>A0A9W6N2X6_9HYPH</name>
<keyword evidence="6" id="KW-1185">Reference proteome</keyword>
<evidence type="ECO:0000259" key="4">
    <source>
        <dbReference type="Pfam" id="PF01261"/>
    </source>
</evidence>
<evidence type="ECO:0000256" key="3">
    <source>
        <dbReference type="PIRSR" id="PIRSR006241-50"/>
    </source>
</evidence>
<sequence length="282" mass="30600">MDERRALGHDGGAPDRLLADTSPMPRFAANLTLMFTERPFLDRFAAAAEAGFEAAEFLFPYDVAPEAVAEALRASGLTLALFNLPPGDWTAGDRGLAALPDRTAEFRASLAQAAPYVETLGAKRLHMMAGLAPADDPAARRAYDDALARAADAFGPMGVDILIEPINGRDMPGYFLNDFDRAAEIVTRCGRPNVRLQYDVYHRQILHGDVLTSLERLMPLIGHVQIASVPARAEPGSGELNDALAFAALDRLGYDGFVGCEYRPAGRTEDGLGWFAPWRDPR</sequence>
<dbReference type="AlphaFoldDB" id="A0A9W6N2X6"/>
<reference evidence="5" key="1">
    <citation type="journal article" date="2014" name="Int. J. Syst. Evol. Microbiol.">
        <title>Complete genome sequence of Corynebacterium casei LMG S-19264T (=DSM 44701T), isolated from a smear-ripened cheese.</title>
        <authorList>
            <consortium name="US DOE Joint Genome Institute (JGI-PGF)"/>
            <person name="Walter F."/>
            <person name="Albersmeier A."/>
            <person name="Kalinowski J."/>
            <person name="Ruckert C."/>
        </authorList>
    </citation>
    <scope>NUCLEOTIDE SEQUENCE</scope>
    <source>
        <strain evidence="5">VKM B-2555</strain>
    </source>
</reference>
<dbReference type="Gene3D" id="3.20.20.150">
    <property type="entry name" value="Divalent-metal-dependent TIM barrel enzymes"/>
    <property type="match status" value="1"/>
</dbReference>
<dbReference type="GO" id="GO:0008903">
    <property type="term" value="F:hydroxypyruvate isomerase activity"/>
    <property type="evidence" value="ECO:0007669"/>
    <property type="project" value="TreeGrafter"/>
</dbReference>
<reference evidence="5" key="2">
    <citation type="submission" date="2023-01" db="EMBL/GenBank/DDBJ databases">
        <authorList>
            <person name="Sun Q."/>
            <person name="Evtushenko L."/>
        </authorList>
    </citation>
    <scope>NUCLEOTIDE SEQUENCE</scope>
    <source>
        <strain evidence="5">VKM B-2555</strain>
    </source>
</reference>
<dbReference type="InterPro" id="IPR053398">
    <property type="entry name" value="HPT_OtnI_isomerases"/>
</dbReference>
<dbReference type="PIRSF" id="PIRSF006241">
    <property type="entry name" value="HyI"/>
    <property type="match status" value="1"/>
</dbReference>
<evidence type="ECO:0000313" key="5">
    <source>
        <dbReference type="EMBL" id="GLK75492.1"/>
    </source>
</evidence>
<accession>A0A9W6N2X6</accession>
<keyword evidence="1 2" id="KW-0413">Isomerase</keyword>
<evidence type="ECO:0000313" key="6">
    <source>
        <dbReference type="Proteomes" id="UP001143364"/>
    </source>
</evidence>
<dbReference type="InterPro" id="IPR050417">
    <property type="entry name" value="Sugar_Epim/Isomerase"/>
</dbReference>
<dbReference type="InterPro" id="IPR013022">
    <property type="entry name" value="Xyl_isomerase-like_TIM-brl"/>
</dbReference>
<proteinExistence type="inferred from homology"/>
<dbReference type="GO" id="GO:0046487">
    <property type="term" value="P:glyoxylate metabolic process"/>
    <property type="evidence" value="ECO:0007669"/>
    <property type="project" value="TreeGrafter"/>
</dbReference>
<feature type="active site" description="Proton donor/acceptor" evidence="3">
    <location>
        <position position="261"/>
    </location>
</feature>
<dbReference type="Pfam" id="PF01261">
    <property type="entry name" value="AP_endonuc_2"/>
    <property type="match status" value="1"/>
</dbReference>
<dbReference type="Proteomes" id="UP001143364">
    <property type="component" value="Unassembled WGS sequence"/>
</dbReference>
<dbReference type="PANTHER" id="PTHR43489:SF6">
    <property type="entry name" value="HYDROXYPYRUVATE ISOMERASE-RELATED"/>
    <property type="match status" value="1"/>
</dbReference>
<evidence type="ECO:0000256" key="1">
    <source>
        <dbReference type="ARBA" id="ARBA00023235"/>
    </source>
</evidence>
<evidence type="ECO:0000256" key="2">
    <source>
        <dbReference type="PIRNR" id="PIRNR006241"/>
    </source>
</evidence>
<dbReference type="EMBL" id="BSFK01000005">
    <property type="protein sequence ID" value="GLK75492.1"/>
    <property type="molecule type" value="Genomic_DNA"/>
</dbReference>
<dbReference type="InterPro" id="IPR036237">
    <property type="entry name" value="Xyl_isomerase-like_sf"/>
</dbReference>